<dbReference type="SMART" id="SM00242">
    <property type="entry name" value="MYSc"/>
    <property type="match status" value="1"/>
</dbReference>
<dbReference type="GO" id="GO:0005524">
    <property type="term" value="F:ATP binding"/>
    <property type="evidence" value="ECO:0007669"/>
    <property type="project" value="UniProtKB-UniRule"/>
</dbReference>
<dbReference type="Pfam" id="PF00063">
    <property type="entry name" value="Myosin_head"/>
    <property type="match status" value="1"/>
</dbReference>
<evidence type="ECO:0000256" key="5">
    <source>
        <dbReference type="ARBA" id="ARBA00023123"/>
    </source>
</evidence>
<dbReference type="InterPro" id="IPR036961">
    <property type="entry name" value="Kinesin_motor_dom_sf"/>
</dbReference>
<evidence type="ECO:0000256" key="7">
    <source>
        <dbReference type="ARBA" id="ARBA00023203"/>
    </source>
</evidence>
<dbReference type="Ensembl" id="ENSBGRT00000049253.1">
    <property type="protein sequence ID" value="ENSBGRP00000042482.1"/>
    <property type="gene ID" value="ENSBGRG00000026594.1"/>
</dbReference>
<accession>A0A8C0AMA6</accession>
<dbReference type="Gene3D" id="1.20.120.720">
    <property type="entry name" value="Myosin VI head, motor domain, U50 subdomain"/>
    <property type="match status" value="1"/>
</dbReference>
<dbReference type="PROSITE" id="PS50096">
    <property type="entry name" value="IQ"/>
    <property type="match status" value="1"/>
</dbReference>
<dbReference type="AlphaFoldDB" id="A0A8C0AMA6"/>
<keyword evidence="3 8" id="KW-0547">Nucleotide-binding</keyword>
<dbReference type="GO" id="GO:0000146">
    <property type="term" value="F:microfilament motor activity"/>
    <property type="evidence" value="ECO:0007669"/>
    <property type="project" value="TreeGrafter"/>
</dbReference>
<evidence type="ECO:0000256" key="8">
    <source>
        <dbReference type="PROSITE-ProRule" id="PRU00782"/>
    </source>
</evidence>
<dbReference type="Gene3D" id="1.20.58.530">
    <property type="match status" value="1"/>
</dbReference>
<gene>
    <name evidence="10" type="primary">MYO1H</name>
</gene>
<sequence>VEGTLTARDKVGVQDFVLLDAYTSESAFLDNLRKRFSENLIYTYIGTLLVSVNPYQELGIYTLSQMELYQGVNFFELPPHVYAIADNAYRMMCSELNNHFILISGESGAGKTEASKKILQYFAVTCPMTESLQIARDRLLFSNPVLEAFGNAKTLRNDNSSRFGKYMDIQFDFKGIPVGGHIISYLIEKSRVVYQNQGERNFHIFYQLLEGGEEELLAYLGLERDPQLYKYLSQGRCAKESSVNDKNDWKTVSNAFSVIDFTKDDLENLFGIIASVLHLGNIGFEENQQGCASVPDTHEIKWIAKLLGVDPWVLLEALTHRKIEAKTEEVICPLTLELSAYARDAMAKAVYGRTFTWLVNKINSSLVNKDFTGKTVIGLLDIYGFEVFDKNGFEQFCINYCNEKLQQLLIERTLKAEQAEYEMEGIEWEPIQYFNNKIICDLVEERHKGIISILDEECVRPGPATDLSFLERLEEKVGKHAHFETRKLAGPRGRKKIGWMEFRLFHYAGEVTYCARGFLEKNNDLLYRHLKEVLCRSKNRILKECFLVAELENRRRAPTVGTQFKNSLSSLLEILISKEPSYIRCIKPNESKEPSKFDDFLIRHQVKYLGLMEHLRVRRAGFAYRRKYEHFLQRYKSLCPDTWPHWHGPPEEGVERLIKYIGYKPEEYKLGRTKIFIRFPRTLFATEDAFEFSKHQLAITLEAHWRGALARKEAKRRKWAVQTVRKFIKGFINRNKPLCPDNEEFIVFVRKNYILNLRHHVPKNVLDKSWLRPPGILETASDLLRKMCTRNLVRKYCRGITAERRALMQEKVVTSEIFQGKKEGYAESLHQPFANSRVGKSLFPSTLTATSLQYGVPVIKYDRKGFKTRQRQLILTQKAAYVVELAKIKQKIEYPALKGKKQLPGAPGDVILQCEHIFEAVTKLAMLVKKENLVNVVQGSLQFCISPGKEGTIVFDTGPEEQIYKDKNGQLTVVSGWVWGREA</sequence>
<evidence type="ECO:0000256" key="3">
    <source>
        <dbReference type="ARBA" id="ARBA00022741"/>
    </source>
</evidence>
<evidence type="ECO:0000256" key="2">
    <source>
        <dbReference type="ARBA" id="ARBA00022737"/>
    </source>
</evidence>
<keyword evidence="2" id="KW-0677">Repeat</keyword>
<dbReference type="Gene3D" id="1.20.5.4820">
    <property type="match status" value="1"/>
</dbReference>
<keyword evidence="11" id="KW-1185">Reference proteome</keyword>
<reference evidence="10" key="3">
    <citation type="submission" date="2025-09" db="UniProtKB">
        <authorList>
            <consortium name="Ensembl"/>
        </authorList>
    </citation>
    <scope>IDENTIFICATION</scope>
</reference>
<dbReference type="InterPro" id="IPR027417">
    <property type="entry name" value="P-loop_NTPase"/>
</dbReference>
<reference evidence="10" key="1">
    <citation type="submission" date="2019-05" db="EMBL/GenBank/DDBJ databases">
        <authorList>
            <person name="Zhang S."/>
            <person name="Liu J."/>
        </authorList>
    </citation>
    <scope>NUCLEOTIDE SEQUENCE [LARGE SCALE GENOMIC DNA]</scope>
</reference>
<feature type="region of interest" description="Actin-binding" evidence="8">
    <location>
        <begin position="568"/>
        <end position="590"/>
    </location>
</feature>
<dbReference type="GO" id="GO:0005886">
    <property type="term" value="C:plasma membrane"/>
    <property type="evidence" value="ECO:0007669"/>
    <property type="project" value="TreeGrafter"/>
</dbReference>
<dbReference type="GO" id="GO:0006897">
    <property type="term" value="P:endocytosis"/>
    <property type="evidence" value="ECO:0007669"/>
    <property type="project" value="TreeGrafter"/>
</dbReference>
<dbReference type="InterPro" id="IPR036072">
    <property type="entry name" value="MYSc_Myo1"/>
</dbReference>
<evidence type="ECO:0000256" key="4">
    <source>
        <dbReference type="ARBA" id="ARBA00022840"/>
    </source>
</evidence>
<evidence type="ECO:0000259" key="9">
    <source>
        <dbReference type="PROSITE" id="PS51456"/>
    </source>
</evidence>
<dbReference type="FunFam" id="1.20.58.530:FF:000004">
    <property type="entry name" value="Unconventional myosin ID"/>
    <property type="match status" value="1"/>
</dbReference>
<organism evidence="10 11">
    <name type="scientific">Bos mutus grunniens</name>
    <name type="common">Wild yak</name>
    <name type="synonym">Bos grunniens</name>
    <dbReference type="NCBI Taxonomy" id="30521"/>
    <lineage>
        <taxon>Eukaryota</taxon>
        <taxon>Metazoa</taxon>
        <taxon>Chordata</taxon>
        <taxon>Craniata</taxon>
        <taxon>Vertebrata</taxon>
        <taxon>Euteleostomi</taxon>
        <taxon>Mammalia</taxon>
        <taxon>Eutheria</taxon>
        <taxon>Laurasiatheria</taxon>
        <taxon>Artiodactyla</taxon>
        <taxon>Ruminantia</taxon>
        <taxon>Pecora</taxon>
        <taxon>Bovidae</taxon>
        <taxon>Bovinae</taxon>
        <taxon>Bos</taxon>
    </lineage>
</organism>
<evidence type="ECO:0000256" key="6">
    <source>
        <dbReference type="ARBA" id="ARBA00023175"/>
    </source>
</evidence>
<dbReference type="Pfam" id="PF06017">
    <property type="entry name" value="Myosin_TH1"/>
    <property type="match status" value="1"/>
</dbReference>
<feature type="binding site" evidence="8">
    <location>
        <begin position="105"/>
        <end position="112"/>
    </location>
    <ligand>
        <name>ATP</name>
        <dbReference type="ChEBI" id="CHEBI:30616"/>
    </ligand>
</feature>
<dbReference type="Gene3D" id="1.10.10.820">
    <property type="match status" value="1"/>
</dbReference>
<dbReference type="GO" id="GO:0005902">
    <property type="term" value="C:microvillus"/>
    <property type="evidence" value="ECO:0007669"/>
    <property type="project" value="TreeGrafter"/>
</dbReference>
<dbReference type="PROSITE" id="PS51456">
    <property type="entry name" value="MYOSIN_MOTOR"/>
    <property type="match status" value="1"/>
</dbReference>
<comment type="similarity">
    <text evidence="1 8">Belongs to the TRAFAC class myosin-kinesin ATPase superfamily. Myosin family.</text>
</comment>
<dbReference type="GO" id="GO:0030048">
    <property type="term" value="P:actin filament-based movement"/>
    <property type="evidence" value="ECO:0007669"/>
    <property type="project" value="TreeGrafter"/>
</dbReference>
<dbReference type="InterPro" id="IPR010926">
    <property type="entry name" value="Myosin_TH1"/>
</dbReference>
<keyword evidence="6 8" id="KW-0505">Motor protein</keyword>
<dbReference type="GO" id="GO:0007015">
    <property type="term" value="P:actin filament organization"/>
    <property type="evidence" value="ECO:0007669"/>
    <property type="project" value="TreeGrafter"/>
</dbReference>
<dbReference type="PRINTS" id="PR00193">
    <property type="entry name" value="MYOSINHEAVY"/>
</dbReference>
<dbReference type="FunFam" id="1.10.10.820:FF:000001">
    <property type="entry name" value="Myosin heavy chain"/>
    <property type="match status" value="1"/>
</dbReference>
<keyword evidence="4 8" id="KW-0067">ATP-binding</keyword>
<dbReference type="Gene3D" id="3.40.850.10">
    <property type="entry name" value="Kinesin motor domain"/>
    <property type="match status" value="1"/>
</dbReference>
<protein>
    <submittedName>
        <fullName evidence="10">Myosin IH</fullName>
    </submittedName>
</protein>
<evidence type="ECO:0000256" key="1">
    <source>
        <dbReference type="ARBA" id="ARBA00008314"/>
    </source>
</evidence>
<dbReference type="PANTHER" id="PTHR13140">
    <property type="entry name" value="MYOSIN"/>
    <property type="match status" value="1"/>
</dbReference>
<dbReference type="SUPFAM" id="SSF52540">
    <property type="entry name" value="P-loop containing nucleoside triphosphate hydrolases"/>
    <property type="match status" value="1"/>
</dbReference>
<dbReference type="GO" id="GO:0016459">
    <property type="term" value="C:myosin complex"/>
    <property type="evidence" value="ECO:0007669"/>
    <property type="project" value="UniProtKB-KW"/>
</dbReference>
<dbReference type="CDD" id="cd01378">
    <property type="entry name" value="MYSc_Myo1"/>
    <property type="match status" value="1"/>
</dbReference>
<evidence type="ECO:0000313" key="11">
    <source>
        <dbReference type="Proteomes" id="UP000694520"/>
    </source>
</evidence>
<dbReference type="PANTHER" id="PTHR13140:SF353">
    <property type="entry name" value="UNCONVENTIONAL MYOSIN-IH"/>
    <property type="match status" value="1"/>
</dbReference>
<dbReference type="GeneTree" id="ENSGT00940000156430"/>
<dbReference type="InterPro" id="IPR001609">
    <property type="entry name" value="Myosin_head_motor_dom-like"/>
</dbReference>
<proteinExistence type="inferred from homology"/>
<dbReference type="GO" id="GO:0005737">
    <property type="term" value="C:cytoplasm"/>
    <property type="evidence" value="ECO:0007669"/>
    <property type="project" value="TreeGrafter"/>
</dbReference>
<evidence type="ECO:0000313" key="10">
    <source>
        <dbReference type="Ensembl" id="ENSBGRP00000042482.1"/>
    </source>
</evidence>
<keyword evidence="7 8" id="KW-0009">Actin-binding</keyword>
<dbReference type="Proteomes" id="UP000694520">
    <property type="component" value="Chromosome 16"/>
</dbReference>
<dbReference type="FunFam" id="3.40.850.10:FF:000101">
    <property type="entry name" value="Slow myosin heavy chain 2"/>
    <property type="match status" value="1"/>
</dbReference>
<feature type="domain" description="Myosin motor" evidence="9">
    <location>
        <begin position="12"/>
        <end position="691"/>
    </location>
</feature>
<name>A0A8C0AMA6_BOSMU</name>
<reference evidence="10" key="2">
    <citation type="submission" date="2025-08" db="UniProtKB">
        <authorList>
            <consortium name="Ensembl"/>
        </authorList>
    </citation>
    <scope>IDENTIFICATION</scope>
</reference>
<keyword evidence="5 8" id="KW-0518">Myosin</keyword>
<dbReference type="GO" id="GO:0051015">
    <property type="term" value="F:actin filament binding"/>
    <property type="evidence" value="ECO:0007669"/>
    <property type="project" value="TreeGrafter"/>
</dbReference>